<gene>
    <name evidence="2" type="ORF">JIN82_03555</name>
</gene>
<dbReference type="RefSeq" id="WP_200310267.1">
    <property type="nucleotide sequence ID" value="NZ_JAENIM010000020.1"/>
</dbReference>
<sequence length="101" mass="11288">MSEEQAKAPKGASFGFPKSTPKKLQEEIEKLIPKELHEQAIVILRDNEKQGLRDTLSARPYKLPASMIAMLMKNYYSHGCDTATILEKASQLAELISQKGK</sequence>
<organism evidence="2 3">
    <name type="scientific">Persicirhabdus sediminis</name>
    <dbReference type="NCBI Taxonomy" id="454144"/>
    <lineage>
        <taxon>Bacteria</taxon>
        <taxon>Pseudomonadati</taxon>
        <taxon>Verrucomicrobiota</taxon>
        <taxon>Verrucomicrobiia</taxon>
        <taxon>Verrucomicrobiales</taxon>
        <taxon>Verrucomicrobiaceae</taxon>
        <taxon>Persicirhabdus</taxon>
    </lineage>
</organism>
<evidence type="ECO:0000313" key="2">
    <source>
        <dbReference type="EMBL" id="MBK1790229.1"/>
    </source>
</evidence>
<evidence type="ECO:0000256" key="1">
    <source>
        <dbReference type="SAM" id="MobiDB-lite"/>
    </source>
</evidence>
<dbReference type="Proteomes" id="UP000624703">
    <property type="component" value="Unassembled WGS sequence"/>
</dbReference>
<accession>A0A8J7SI20</accession>
<keyword evidence="3" id="KW-1185">Reference proteome</keyword>
<comment type="caution">
    <text evidence="2">The sequence shown here is derived from an EMBL/GenBank/DDBJ whole genome shotgun (WGS) entry which is preliminary data.</text>
</comment>
<protein>
    <submittedName>
        <fullName evidence="2">Uncharacterized protein</fullName>
    </submittedName>
</protein>
<dbReference type="AlphaFoldDB" id="A0A8J7SI20"/>
<reference evidence="2" key="1">
    <citation type="submission" date="2021-01" db="EMBL/GenBank/DDBJ databases">
        <title>Modified the classification status of verrucomicrobia.</title>
        <authorList>
            <person name="Feng X."/>
        </authorList>
    </citation>
    <scope>NUCLEOTIDE SEQUENCE</scope>
    <source>
        <strain evidence="2">_KCTC 22039</strain>
    </source>
</reference>
<proteinExistence type="predicted"/>
<name>A0A8J7SI20_9BACT</name>
<evidence type="ECO:0000313" key="3">
    <source>
        <dbReference type="Proteomes" id="UP000624703"/>
    </source>
</evidence>
<dbReference type="EMBL" id="JAENIM010000020">
    <property type="protein sequence ID" value="MBK1790229.1"/>
    <property type="molecule type" value="Genomic_DNA"/>
</dbReference>
<feature type="region of interest" description="Disordered" evidence="1">
    <location>
        <begin position="1"/>
        <end position="21"/>
    </location>
</feature>